<dbReference type="Proteomes" id="UP000186583">
    <property type="component" value="Unassembled WGS sequence"/>
</dbReference>
<dbReference type="STRING" id="708187.A0A1Q8RS52"/>
<sequence>MPRTRRSYTSSSSRSPSPARSLSRSRSRSRSSSAGPQRRRRPGLKTTAVFIAALAVATICIHKFWRRGGNVHSEKRQYWDRSPSPSGRRSRRRNVVRDRHNGYLEYHRPPPSRREQRRQTRSGPRSRSYDDSESETISYVSGYLPSPRERERRERFDADHRGRSRGPAPDQESASGFSGGRDEVVRYEKQSNRSEADKSRIEDDRSRRQGYGDVLDDWHRRGQRNASPSYERGYRPETVFDDRRSRRRSRVEGGYDYY</sequence>
<feature type="compositionally biased region" description="Basic and acidic residues" evidence="1">
    <location>
        <begin position="232"/>
        <end position="244"/>
    </location>
</feature>
<accession>A0A1Q8RS52</accession>
<dbReference type="EMBL" id="MPGH01000104">
    <property type="protein sequence ID" value="OLN87141.1"/>
    <property type="molecule type" value="Genomic_DNA"/>
</dbReference>
<protein>
    <submittedName>
        <fullName evidence="3">Uncharacterized protein</fullName>
    </submittedName>
</protein>
<feature type="region of interest" description="Disordered" evidence="1">
    <location>
        <begin position="1"/>
        <end position="44"/>
    </location>
</feature>
<gene>
    <name evidence="3" type="ORF">CCHL11_08949</name>
</gene>
<evidence type="ECO:0000313" key="3">
    <source>
        <dbReference type="EMBL" id="OLN87141.1"/>
    </source>
</evidence>
<keyword evidence="4" id="KW-1185">Reference proteome</keyword>
<keyword evidence="2" id="KW-0812">Transmembrane</keyword>
<dbReference type="OrthoDB" id="4847666at2759"/>
<proteinExistence type="predicted"/>
<name>A0A1Q8RS52_9PEZI</name>
<evidence type="ECO:0000256" key="2">
    <source>
        <dbReference type="SAM" id="Phobius"/>
    </source>
</evidence>
<keyword evidence="2" id="KW-1133">Transmembrane helix</keyword>
<feature type="compositionally biased region" description="Basic and acidic residues" evidence="1">
    <location>
        <begin position="147"/>
        <end position="161"/>
    </location>
</feature>
<organism evidence="3 4">
    <name type="scientific">Colletotrichum chlorophyti</name>
    <dbReference type="NCBI Taxonomy" id="708187"/>
    <lineage>
        <taxon>Eukaryota</taxon>
        <taxon>Fungi</taxon>
        <taxon>Dikarya</taxon>
        <taxon>Ascomycota</taxon>
        <taxon>Pezizomycotina</taxon>
        <taxon>Sordariomycetes</taxon>
        <taxon>Hypocreomycetidae</taxon>
        <taxon>Glomerellales</taxon>
        <taxon>Glomerellaceae</taxon>
        <taxon>Colletotrichum</taxon>
    </lineage>
</organism>
<comment type="caution">
    <text evidence="3">The sequence shown here is derived from an EMBL/GenBank/DDBJ whole genome shotgun (WGS) entry which is preliminary data.</text>
</comment>
<evidence type="ECO:0000313" key="4">
    <source>
        <dbReference type="Proteomes" id="UP000186583"/>
    </source>
</evidence>
<keyword evidence="2" id="KW-0472">Membrane</keyword>
<dbReference type="AlphaFoldDB" id="A0A1Q8RS52"/>
<feature type="transmembrane region" description="Helical" evidence="2">
    <location>
        <begin position="47"/>
        <end position="65"/>
    </location>
</feature>
<feature type="compositionally biased region" description="Basic and acidic residues" evidence="1">
    <location>
        <begin position="180"/>
        <end position="207"/>
    </location>
</feature>
<evidence type="ECO:0000256" key="1">
    <source>
        <dbReference type="SAM" id="MobiDB-lite"/>
    </source>
</evidence>
<reference evidence="3 4" key="1">
    <citation type="submission" date="2016-11" db="EMBL/GenBank/DDBJ databases">
        <title>Draft Genome Assembly of Colletotrichum chlorophyti a pathogen of herbaceous plants.</title>
        <authorList>
            <person name="Gan P."/>
            <person name="Narusaka M."/>
            <person name="Tsushima A."/>
            <person name="Narusaka Y."/>
            <person name="Takano Y."/>
            <person name="Shirasu K."/>
        </authorList>
    </citation>
    <scope>NUCLEOTIDE SEQUENCE [LARGE SCALE GENOMIC DNA]</scope>
    <source>
        <strain evidence="3 4">NTL11</strain>
    </source>
</reference>
<feature type="compositionally biased region" description="Basic and acidic residues" evidence="1">
    <location>
        <begin position="95"/>
        <end position="118"/>
    </location>
</feature>
<feature type="region of interest" description="Disordered" evidence="1">
    <location>
        <begin position="72"/>
        <end position="258"/>
    </location>
</feature>
<feature type="compositionally biased region" description="Low complexity" evidence="1">
    <location>
        <begin position="7"/>
        <end position="22"/>
    </location>
</feature>